<feature type="domain" description="HYR" evidence="4">
    <location>
        <begin position="1"/>
        <end position="47"/>
    </location>
</feature>
<dbReference type="AlphaFoldDB" id="A0A914AAP6"/>
<dbReference type="PANTHER" id="PTHR46343:SF2">
    <property type="entry name" value="SUSHI_VON WILLEBRAND FACTOR TYPE A_EGF_PENTRAXIN DOMAIN-CONTAINING 1"/>
    <property type="match status" value="1"/>
</dbReference>
<dbReference type="Gene3D" id="2.10.70.10">
    <property type="entry name" value="Complement Module, domain 1"/>
    <property type="match status" value="2"/>
</dbReference>
<evidence type="ECO:0000259" key="4">
    <source>
        <dbReference type="PROSITE" id="PS50825"/>
    </source>
</evidence>
<protein>
    <submittedName>
        <fullName evidence="6">Uncharacterized protein</fullName>
    </submittedName>
</protein>
<proteinExistence type="predicted"/>
<dbReference type="InterPro" id="IPR000436">
    <property type="entry name" value="Sushi_SCR_CCP_dom"/>
</dbReference>
<dbReference type="InterPro" id="IPR003410">
    <property type="entry name" value="HYR_dom"/>
</dbReference>
<dbReference type="CDD" id="cd00033">
    <property type="entry name" value="CCP"/>
    <property type="match status" value="2"/>
</dbReference>
<evidence type="ECO:0000256" key="1">
    <source>
        <dbReference type="ARBA" id="ARBA00022737"/>
    </source>
</evidence>
<keyword evidence="7" id="KW-1185">Reference proteome</keyword>
<feature type="domain" description="HYR" evidence="4">
    <location>
        <begin position="166"/>
        <end position="250"/>
    </location>
</feature>
<dbReference type="InterPro" id="IPR035976">
    <property type="entry name" value="Sushi/SCR/CCP_sf"/>
</dbReference>
<dbReference type="PANTHER" id="PTHR46343">
    <property type="entry name" value="HYR DOMAIN-CONTAINING PROTEIN"/>
    <property type="match status" value="1"/>
</dbReference>
<keyword evidence="3" id="KW-0768">Sushi</keyword>
<dbReference type="OMA" id="KERIISW"/>
<dbReference type="GeneID" id="119731412"/>
<dbReference type="RefSeq" id="XP_038060511.1">
    <property type="nucleotide sequence ID" value="XM_038204583.1"/>
</dbReference>
<dbReference type="Pfam" id="PF00084">
    <property type="entry name" value="Sushi"/>
    <property type="match status" value="2"/>
</dbReference>
<dbReference type="Pfam" id="PF02494">
    <property type="entry name" value="HYR"/>
    <property type="match status" value="2"/>
</dbReference>
<dbReference type="EnsemblMetazoa" id="XM_038204583.1">
    <property type="protein sequence ID" value="XP_038060511.1"/>
    <property type="gene ID" value="LOC119731412"/>
</dbReference>
<dbReference type="SUPFAM" id="SSF57535">
    <property type="entry name" value="Complement control module/SCR domain"/>
    <property type="match status" value="2"/>
</dbReference>
<evidence type="ECO:0000313" key="7">
    <source>
        <dbReference type="Proteomes" id="UP000887568"/>
    </source>
</evidence>
<evidence type="ECO:0000259" key="5">
    <source>
        <dbReference type="PROSITE" id="PS50923"/>
    </source>
</evidence>
<dbReference type="Proteomes" id="UP000887568">
    <property type="component" value="Unplaced"/>
</dbReference>
<name>A0A914AAP6_PATMI</name>
<accession>A0A914AAP6</accession>
<feature type="disulfide bond" evidence="3">
    <location>
        <begin position="77"/>
        <end position="104"/>
    </location>
</feature>
<evidence type="ECO:0000256" key="3">
    <source>
        <dbReference type="PROSITE-ProRule" id="PRU00302"/>
    </source>
</evidence>
<keyword evidence="2 3" id="KW-1015">Disulfide bond</keyword>
<evidence type="ECO:0000313" key="6">
    <source>
        <dbReference type="EnsemblMetazoa" id="XP_038060511.1"/>
    </source>
</evidence>
<feature type="domain" description="Sushi" evidence="5">
    <location>
        <begin position="48"/>
        <end position="106"/>
    </location>
</feature>
<dbReference type="InterPro" id="IPR013783">
    <property type="entry name" value="Ig-like_fold"/>
</dbReference>
<reference evidence="6" key="1">
    <citation type="submission" date="2022-11" db="UniProtKB">
        <authorList>
            <consortium name="EnsemblMetazoa"/>
        </authorList>
    </citation>
    <scope>IDENTIFICATION</scope>
</reference>
<dbReference type="InterPro" id="IPR043555">
    <property type="entry name" value="SRPX-like"/>
</dbReference>
<dbReference type="PROSITE" id="PS50825">
    <property type="entry name" value="HYR"/>
    <property type="match status" value="2"/>
</dbReference>
<evidence type="ECO:0000256" key="2">
    <source>
        <dbReference type="ARBA" id="ARBA00023157"/>
    </source>
</evidence>
<comment type="caution">
    <text evidence="3">Lacks conserved residue(s) required for the propagation of feature annotation.</text>
</comment>
<dbReference type="Gene3D" id="2.60.40.10">
    <property type="entry name" value="Immunoglobulins"/>
    <property type="match status" value="1"/>
</dbReference>
<dbReference type="PROSITE" id="PS50923">
    <property type="entry name" value="SUSHI"/>
    <property type="match status" value="2"/>
</dbReference>
<dbReference type="OrthoDB" id="6136178at2759"/>
<feature type="domain" description="Sushi" evidence="5">
    <location>
        <begin position="107"/>
        <end position="167"/>
    </location>
</feature>
<dbReference type="SMART" id="SM00032">
    <property type="entry name" value="CCP"/>
    <property type="match status" value="2"/>
</dbReference>
<organism evidence="6 7">
    <name type="scientific">Patiria miniata</name>
    <name type="common">Bat star</name>
    <name type="synonym">Asterina miniata</name>
    <dbReference type="NCBI Taxonomy" id="46514"/>
    <lineage>
        <taxon>Eukaryota</taxon>
        <taxon>Metazoa</taxon>
        <taxon>Echinodermata</taxon>
        <taxon>Eleutherozoa</taxon>
        <taxon>Asterozoa</taxon>
        <taxon>Asteroidea</taxon>
        <taxon>Valvatacea</taxon>
        <taxon>Valvatida</taxon>
        <taxon>Asterinidae</taxon>
        <taxon>Patiria</taxon>
    </lineage>
</organism>
<sequence length="274" mass="29369">MNVYEVYRTSGPTSGSRFNEGLTTITYQARDGAGNVAYCYIRITVNVLRCPSVGSSSHRSHSCSKTNIAGSVCTFHCSTGYNLVGSSAVTCQTNRVWNRGFPTCQVRTCSPSLTNLANGQISCTNSNRWNSVCTFRCNTGYGLSSGGSTYTRTCSNSWSGTSPTCTDNRAPSITCPSSISVEAEDRLTSAVVSWVVPVASDNVPSGLTVTRTQGTAPGSRFNQGSHAIRYRAADAAGNTRDCTFSVTVRGMYLCIDPNEMHFSKSISYSVLMID</sequence>
<keyword evidence="1" id="KW-0677">Repeat</keyword>